<name>A0A8T1V4X1_9STRA</name>
<evidence type="ECO:0000313" key="4">
    <source>
        <dbReference type="Proteomes" id="UP000694044"/>
    </source>
</evidence>
<comment type="caution">
    <text evidence="3">The sequence shown here is derived from an EMBL/GenBank/DDBJ whole genome shotgun (WGS) entry which is preliminary data.</text>
</comment>
<evidence type="ECO:0000256" key="2">
    <source>
        <dbReference type="SAM" id="Phobius"/>
    </source>
</evidence>
<keyword evidence="2" id="KW-0812">Transmembrane</keyword>
<protein>
    <submittedName>
        <fullName evidence="3">Uncharacterized protein</fullName>
    </submittedName>
</protein>
<dbReference type="Proteomes" id="UP000694044">
    <property type="component" value="Unassembled WGS sequence"/>
</dbReference>
<sequence length="464" mass="51607">MAMLPDTAVLELKATIDSDEQAAGPKELELGVDTEDADGLLLHLIRTIALYLFVFLSQTAKLAVTDAELAVLVSDAATPDLVDEQTRELQRRLHAALFVWMQRELNDNQFDGLLQEQRAFVVIKTLFRQQRTKAVAQCRVLAALLTCYLARLEVPLVHCEPSSMLSSTLEYLLAKEKKDDKTEPVPLPMLYPLVNAVDLVSIEQRECLDALMNLLRWLSARDQSRKVFTTFASKYHVKIIGMTRDSDSSSSRMSENDCGNSNVSPSDALGVCFVQTLLRYSDHIFRRDLQFEDVAPTLSYSDTEDDDVSSEDGSARSRLQSPNNLNDIPNNLSDFEKPTNTNPTMSAKDNEPSASAPELPIPKQNDKNQDVFDLKTENTTLPAKVSSRALHERKKREEKAMAVPAKTTRRAGSRSKPFRESELEEEQLVGSKEWAEEEPLPAVVCVGIAAAAGTLAAVLCVFFN</sequence>
<dbReference type="EMBL" id="JAGDFM010000862">
    <property type="protein sequence ID" value="KAG7375976.1"/>
    <property type="molecule type" value="Genomic_DNA"/>
</dbReference>
<reference evidence="3" key="1">
    <citation type="submission" date="2021-02" db="EMBL/GenBank/DDBJ databases">
        <authorList>
            <person name="Palmer J.M."/>
        </authorList>
    </citation>
    <scope>NUCLEOTIDE SEQUENCE</scope>
    <source>
        <strain evidence="3">SCRP734</strain>
    </source>
</reference>
<gene>
    <name evidence="3" type="ORF">PHYPSEUDO_014768</name>
</gene>
<dbReference type="OrthoDB" id="165376at2759"/>
<feature type="region of interest" description="Disordered" evidence="1">
    <location>
        <begin position="386"/>
        <end position="425"/>
    </location>
</feature>
<evidence type="ECO:0000256" key="1">
    <source>
        <dbReference type="SAM" id="MobiDB-lite"/>
    </source>
</evidence>
<organism evidence="3 4">
    <name type="scientific">Phytophthora pseudosyringae</name>
    <dbReference type="NCBI Taxonomy" id="221518"/>
    <lineage>
        <taxon>Eukaryota</taxon>
        <taxon>Sar</taxon>
        <taxon>Stramenopiles</taxon>
        <taxon>Oomycota</taxon>
        <taxon>Peronosporomycetes</taxon>
        <taxon>Peronosporales</taxon>
        <taxon>Peronosporaceae</taxon>
        <taxon>Phytophthora</taxon>
    </lineage>
</organism>
<feature type="transmembrane region" description="Helical" evidence="2">
    <location>
        <begin position="440"/>
        <end position="463"/>
    </location>
</feature>
<feature type="region of interest" description="Disordered" evidence="1">
    <location>
        <begin position="299"/>
        <end position="366"/>
    </location>
</feature>
<keyword evidence="4" id="KW-1185">Reference proteome</keyword>
<evidence type="ECO:0000313" key="3">
    <source>
        <dbReference type="EMBL" id="KAG7375976.1"/>
    </source>
</evidence>
<feature type="compositionally biased region" description="Polar residues" evidence="1">
    <location>
        <begin position="317"/>
        <end position="347"/>
    </location>
</feature>
<proteinExistence type="predicted"/>
<keyword evidence="2" id="KW-0472">Membrane</keyword>
<keyword evidence="2" id="KW-1133">Transmembrane helix</keyword>
<dbReference type="AlphaFoldDB" id="A0A8T1V4X1"/>
<accession>A0A8T1V4X1</accession>